<sequence length="230" mass="26364">SFPRALTLAAISGLASYHETMESQMRSAAEAEKLAAKESIRKMGLSLKEEMLEWDLAMQSHDMTFNMLMPNFLRYSLIVLLFLVVENKLEELANVAEQTHPKSPTAPDPKRCVIKTYKRYFTEEVGISSLDWQTMDELNAIRNCIVHASGKVQGRPDETLLRNIANKHKGLSVSNTRQFSRIDLRPLYLEDDMLVIEPSYCSYIIDRVRRFFEQLCDALQLPDLITETDS</sequence>
<protein>
    <recommendedName>
        <fullName evidence="2">MAE-28990/MAE-18760-like HEPN domain-containing protein</fullName>
    </recommendedName>
</protein>
<accession>X1LYQ0</accession>
<proteinExistence type="predicted"/>
<reference evidence="1" key="1">
    <citation type="journal article" date="2014" name="Front. Microbiol.">
        <title>High frequency of phylogenetically diverse reductive dehalogenase-homologous genes in deep subseafloor sedimentary metagenomes.</title>
        <authorList>
            <person name="Kawai M."/>
            <person name="Futagami T."/>
            <person name="Toyoda A."/>
            <person name="Takaki Y."/>
            <person name="Nishi S."/>
            <person name="Hori S."/>
            <person name="Arai W."/>
            <person name="Tsubouchi T."/>
            <person name="Morono Y."/>
            <person name="Uchiyama I."/>
            <person name="Ito T."/>
            <person name="Fujiyama A."/>
            <person name="Inagaki F."/>
            <person name="Takami H."/>
        </authorList>
    </citation>
    <scope>NUCLEOTIDE SEQUENCE</scope>
    <source>
        <strain evidence="1">Expedition CK06-06</strain>
    </source>
</reference>
<comment type="caution">
    <text evidence="1">The sequence shown here is derived from an EMBL/GenBank/DDBJ whole genome shotgun (WGS) entry which is preliminary data.</text>
</comment>
<evidence type="ECO:0000313" key="1">
    <source>
        <dbReference type="EMBL" id="GAI10946.1"/>
    </source>
</evidence>
<feature type="non-terminal residue" evidence="1">
    <location>
        <position position="1"/>
    </location>
</feature>
<name>X1LYQ0_9ZZZZ</name>
<dbReference type="AlphaFoldDB" id="X1LYQ0"/>
<gene>
    <name evidence="1" type="ORF">S06H3_15552</name>
</gene>
<dbReference type="EMBL" id="BARV01007655">
    <property type="protein sequence ID" value="GAI10946.1"/>
    <property type="molecule type" value="Genomic_DNA"/>
</dbReference>
<organism evidence="1">
    <name type="scientific">marine sediment metagenome</name>
    <dbReference type="NCBI Taxonomy" id="412755"/>
    <lineage>
        <taxon>unclassified sequences</taxon>
        <taxon>metagenomes</taxon>
        <taxon>ecological metagenomes</taxon>
    </lineage>
</organism>
<evidence type="ECO:0008006" key="2">
    <source>
        <dbReference type="Google" id="ProtNLM"/>
    </source>
</evidence>